<dbReference type="AlphaFoldDB" id="A0A0A9DHV3"/>
<keyword evidence="1" id="KW-1133">Transmembrane helix</keyword>
<reference evidence="3" key="1">
    <citation type="submission" date="2014-09" db="EMBL/GenBank/DDBJ databases">
        <authorList>
            <person name="Magalhaes I.L.F."/>
            <person name="Oliveira U."/>
            <person name="Santos F.R."/>
            <person name="Vidigal T.H.D.A."/>
            <person name="Brescovit A.D."/>
            <person name="Santos A.J."/>
        </authorList>
    </citation>
    <scope>NUCLEOTIDE SEQUENCE</scope>
    <source>
        <tissue evidence="3">Shoot tissue taken approximately 20 cm above the soil surface</tissue>
    </source>
</reference>
<evidence type="ECO:0000256" key="1">
    <source>
        <dbReference type="SAM" id="Phobius"/>
    </source>
</evidence>
<dbReference type="EMBL" id="GBRH01212675">
    <property type="protein sequence ID" value="JAD85220.1"/>
    <property type="molecule type" value="Transcribed_RNA"/>
</dbReference>
<keyword evidence="1" id="KW-0472">Membrane</keyword>
<evidence type="ECO:0000313" key="3">
    <source>
        <dbReference type="EMBL" id="JAD85220.1"/>
    </source>
</evidence>
<keyword evidence="2" id="KW-0732">Signal</keyword>
<name>A0A0A9DHV3_ARUDO</name>
<reference evidence="3" key="2">
    <citation type="journal article" date="2015" name="Data Brief">
        <title>Shoot transcriptome of the giant reed, Arundo donax.</title>
        <authorList>
            <person name="Barrero R.A."/>
            <person name="Guerrero F.D."/>
            <person name="Moolhuijzen P."/>
            <person name="Goolsby J.A."/>
            <person name="Tidwell J."/>
            <person name="Bellgard S.E."/>
            <person name="Bellgard M.I."/>
        </authorList>
    </citation>
    <scope>NUCLEOTIDE SEQUENCE</scope>
    <source>
        <tissue evidence="3">Shoot tissue taken approximately 20 cm above the soil surface</tissue>
    </source>
</reference>
<organism evidence="3">
    <name type="scientific">Arundo donax</name>
    <name type="common">Giant reed</name>
    <name type="synonym">Donax arundinaceus</name>
    <dbReference type="NCBI Taxonomy" id="35708"/>
    <lineage>
        <taxon>Eukaryota</taxon>
        <taxon>Viridiplantae</taxon>
        <taxon>Streptophyta</taxon>
        <taxon>Embryophyta</taxon>
        <taxon>Tracheophyta</taxon>
        <taxon>Spermatophyta</taxon>
        <taxon>Magnoliopsida</taxon>
        <taxon>Liliopsida</taxon>
        <taxon>Poales</taxon>
        <taxon>Poaceae</taxon>
        <taxon>PACMAD clade</taxon>
        <taxon>Arundinoideae</taxon>
        <taxon>Arundineae</taxon>
        <taxon>Arundo</taxon>
    </lineage>
</organism>
<feature type="signal peptide" evidence="2">
    <location>
        <begin position="1"/>
        <end position="22"/>
    </location>
</feature>
<sequence>MPWLVAALLLLCLCMLLWLVAAHVGVGVDGAHARGVEAGEAEDVAVREGAQPQEVPRHAVAGASPSPAAATFALFAAAAVGRGSCEPVLLGVQAREAEPKGGGAGHLGVVRAGAGAADGRAHLRRLLQQRRGGQVSRRRGQLVVLLRRRRWRRGGGRALRGGVAERLEQWVGVVVVGHRRRPRRHLRLHGVVAMLLLPLVLLLRLMVVLRPLHDFLVVVVLLERGELLVVLHRLQRRRREEQRVVRRRGGGHGGVEADGLGALLGERVAEGAVRDEAVPPACDPIKQKGKIRSLASCCSAAAPQRIRIQNQKGKEKATVKEKNFLPFDLVHLSLLLCYPILPCVTGVV</sequence>
<feature type="chain" id="PRO_5002061348" evidence="2">
    <location>
        <begin position="23"/>
        <end position="348"/>
    </location>
</feature>
<feature type="transmembrane region" description="Helical" evidence="1">
    <location>
        <begin position="188"/>
        <end position="209"/>
    </location>
</feature>
<keyword evidence="1" id="KW-0812">Transmembrane</keyword>
<protein>
    <submittedName>
        <fullName evidence="3">Uncharacterized protein</fullName>
    </submittedName>
</protein>
<accession>A0A0A9DHV3</accession>
<proteinExistence type="predicted"/>
<evidence type="ECO:0000256" key="2">
    <source>
        <dbReference type="SAM" id="SignalP"/>
    </source>
</evidence>